<dbReference type="NCBIfam" id="TIGR03781">
    <property type="entry name" value="Bac_Flav_CT_K"/>
    <property type="match status" value="1"/>
</dbReference>
<evidence type="ECO:0000313" key="2">
    <source>
        <dbReference type="Proteomes" id="UP000061809"/>
    </source>
</evidence>
<proteinExistence type="predicted"/>
<reference evidence="1 2" key="1">
    <citation type="journal article" date="2015" name="Science">
        <title>Genetic determinants of in vivo fitness and diet responsiveness in multiple human gut Bacteroides.</title>
        <authorList>
            <person name="Wu M."/>
            <person name="McNulty N.P."/>
            <person name="Rodionov D.A."/>
            <person name="Khoroshkin M.S."/>
            <person name="Griffin N.W."/>
            <person name="Cheng J."/>
            <person name="Latreille P."/>
            <person name="Kerstetter R.A."/>
            <person name="Terrapon N."/>
            <person name="Henrissat B."/>
            <person name="Osterman A.L."/>
            <person name="Gordon J.I."/>
        </authorList>
    </citation>
    <scope>NUCLEOTIDE SEQUENCE [LARGE SCALE GENOMIC DNA]</scope>
    <source>
        <strain evidence="1 2">WH2</strain>
    </source>
</reference>
<dbReference type="PATRIC" id="fig|246787.4.peg.3872"/>
<dbReference type="RefSeq" id="WP_004327368.1">
    <property type="nucleotide sequence ID" value="NZ_CP012801.1"/>
</dbReference>
<evidence type="ECO:0008006" key="3">
    <source>
        <dbReference type="Google" id="ProtNLM"/>
    </source>
</evidence>
<dbReference type="EMBL" id="CP012801">
    <property type="protein sequence ID" value="ALJ60965.1"/>
    <property type="molecule type" value="Genomic_DNA"/>
</dbReference>
<dbReference type="Proteomes" id="UP000061809">
    <property type="component" value="Chromosome"/>
</dbReference>
<dbReference type="InterPro" id="IPR022276">
    <property type="entry name" value="Conjug_transposon_TraK"/>
</dbReference>
<gene>
    <name evidence="1" type="ORF">BcellWH2_03743</name>
</gene>
<sequence length="207" mass="24160">MEFKSLKNIETSFRQIRLFTLVFASLCAVVTGFALWKSYSFAEAQRQKIYVLDNGKSLMLALSQDVRQNRPVEAREHVRRFHELFFTLSPDKSAIEGNIRRSLLLADKSAFNYYKDLSEKGYYNRIISGNINQMIEIDSLRCDFDKYPYSVRTFARQIILRESSVTERSLVTRCRLLDAVRSDNNPQGFIIEGFEVTENKDLQTLKR</sequence>
<accession>A0A0P0FTV0</accession>
<organism evidence="1 2">
    <name type="scientific">Bacteroides cellulosilyticus</name>
    <dbReference type="NCBI Taxonomy" id="246787"/>
    <lineage>
        <taxon>Bacteria</taxon>
        <taxon>Pseudomonadati</taxon>
        <taxon>Bacteroidota</taxon>
        <taxon>Bacteroidia</taxon>
        <taxon>Bacteroidales</taxon>
        <taxon>Bacteroidaceae</taxon>
        <taxon>Bacteroides</taxon>
    </lineage>
</organism>
<dbReference type="AlphaFoldDB" id="A0A0P0FTV0"/>
<protein>
    <recommendedName>
        <fullName evidence="3">Conjugative transposon protein TraK</fullName>
    </recommendedName>
</protein>
<name>A0A0P0FTV0_9BACE</name>
<evidence type="ECO:0000313" key="1">
    <source>
        <dbReference type="EMBL" id="ALJ60965.1"/>
    </source>
</evidence>
<dbReference type="GeneID" id="60368712"/>
<dbReference type="KEGG" id="bcel:BcellWH2_03743"/>